<dbReference type="EMBL" id="VUOA01000028">
    <property type="protein sequence ID" value="KAA2236176.1"/>
    <property type="molecule type" value="Genomic_DNA"/>
</dbReference>
<evidence type="ECO:0008006" key="4">
    <source>
        <dbReference type="Google" id="ProtNLM"/>
    </source>
</evidence>
<keyword evidence="3" id="KW-1185">Reference proteome</keyword>
<evidence type="ECO:0000313" key="3">
    <source>
        <dbReference type="Proteomes" id="UP000323142"/>
    </source>
</evidence>
<evidence type="ECO:0000313" key="2">
    <source>
        <dbReference type="EMBL" id="KAA2236176.1"/>
    </source>
</evidence>
<reference evidence="2 3" key="2">
    <citation type="submission" date="2019-09" db="EMBL/GenBank/DDBJ databases">
        <authorList>
            <person name="Jin C."/>
        </authorList>
    </citation>
    <scope>NUCLEOTIDE SEQUENCE [LARGE SCALE GENOMIC DNA]</scope>
    <source>
        <strain evidence="2 3">BN140002</strain>
    </source>
</reference>
<feature type="signal peptide" evidence="1">
    <location>
        <begin position="1"/>
        <end position="20"/>
    </location>
</feature>
<gene>
    <name evidence="2" type="ORF">F0L46_15805</name>
</gene>
<feature type="chain" id="PRO_5022701371" description="DUF995 domain-containing protein" evidence="1">
    <location>
        <begin position="21"/>
        <end position="151"/>
    </location>
</feature>
<protein>
    <recommendedName>
        <fullName evidence="4">DUF995 domain-containing protein</fullName>
    </recommendedName>
</protein>
<dbReference type="OrthoDB" id="8023482at2"/>
<proteinExistence type="predicted"/>
<accession>A0A5B2VBM4</accession>
<reference evidence="2 3" key="1">
    <citation type="submission" date="2019-09" db="EMBL/GenBank/DDBJ databases">
        <title>Salinarimonas rosea gen. nov., sp. nov., a new member of the a-2 subgroup of the Proteobacteria.</title>
        <authorList>
            <person name="Liu J."/>
        </authorList>
    </citation>
    <scope>NUCLEOTIDE SEQUENCE [LARGE SCALE GENOMIC DNA]</scope>
    <source>
        <strain evidence="2 3">BN140002</strain>
    </source>
</reference>
<sequence length="151" mass="16506">MRATLAGIALVLLAASGARAQDVPGETLRGEISGQTLSGMHTGGVVFSEYHSPDGRVFGFNNGEPVQEGCWDIRRDAVCYYYAKGSIPGTFCWRMARAGPDGYRMRSVETEAVGIARLAAGNPQNHTDRGKPWTCEPLMSRRDPLLQYARR</sequence>
<keyword evidence="1" id="KW-0732">Signal</keyword>
<evidence type="ECO:0000256" key="1">
    <source>
        <dbReference type="SAM" id="SignalP"/>
    </source>
</evidence>
<dbReference type="AlphaFoldDB" id="A0A5B2VBM4"/>
<dbReference type="RefSeq" id="WP_149819241.1">
    <property type="nucleotide sequence ID" value="NZ_VUOA01000028.1"/>
</dbReference>
<name>A0A5B2VBM4_9HYPH</name>
<organism evidence="2 3">
    <name type="scientific">Salinarimonas soli</name>
    <dbReference type="NCBI Taxonomy" id="1638099"/>
    <lineage>
        <taxon>Bacteria</taxon>
        <taxon>Pseudomonadati</taxon>
        <taxon>Pseudomonadota</taxon>
        <taxon>Alphaproteobacteria</taxon>
        <taxon>Hyphomicrobiales</taxon>
        <taxon>Salinarimonadaceae</taxon>
        <taxon>Salinarimonas</taxon>
    </lineage>
</organism>
<comment type="caution">
    <text evidence="2">The sequence shown here is derived from an EMBL/GenBank/DDBJ whole genome shotgun (WGS) entry which is preliminary data.</text>
</comment>
<dbReference type="Proteomes" id="UP000323142">
    <property type="component" value="Unassembled WGS sequence"/>
</dbReference>